<organism evidence="12 13">
    <name type="scientific">Denitratisoma oestradiolicum</name>
    <dbReference type="NCBI Taxonomy" id="311182"/>
    <lineage>
        <taxon>Bacteria</taxon>
        <taxon>Pseudomonadati</taxon>
        <taxon>Pseudomonadota</taxon>
        <taxon>Betaproteobacteria</taxon>
        <taxon>Nitrosomonadales</taxon>
        <taxon>Sterolibacteriaceae</taxon>
        <taxon>Denitratisoma</taxon>
    </lineage>
</organism>
<comment type="cofactor">
    <cofactor evidence="1 8 9">
        <name>pyridoxal 5'-phosphate</name>
        <dbReference type="ChEBI" id="CHEBI:597326"/>
    </cofactor>
</comment>
<evidence type="ECO:0000256" key="4">
    <source>
        <dbReference type="ARBA" id="ARBA00011690"/>
    </source>
</evidence>
<dbReference type="InterPro" id="IPR049316">
    <property type="entry name" value="GDC-P_C"/>
</dbReference>
<comment type="subunit">
    <text evidence="4 8">The glycine cleavage system is composed of four proteins: P, T, L and H.</text>
</comment>
<feature type="domain" description="Glycine cleavage system P-protein N-terminal" evidence="10">
    <location>
        <begin position="477"/>
        <end position="724"/>
    </location>
</feature>
<dbReference type="InterPro" id="IPR049315">
    <property type="entry name" value="GDC-P_N"/>
</dbReference>
<dbReference type="Proteomes" id="UP000515733">
    <property type="component" value="Chromosome"/>
</dbReference>
<dbReference type="SUPFAM" id="SSF53383">
    <property type="entry name" value="PLP-dependent transferases"/>
    <property type="match status" value="2"/>
</dbReference>
<keyword evidence="5 8" id="KW-0663">Pyridoxal phosphate</keyword>
<keyword evidence="6 8" id="KW-0560">Oxidoreductase</keyword>
<comment type="similarity">
    <text evidence="3 8">Belongs to the GcvP family.</text>
</comment>
<dbReference type="GO" id="GO:0019464">
    <property type="term" value="P:glycine decarboxylation via glycine cleavage system"/>
    <property type="evidence" value="ECO:0007669"/>
    <property type="project" value="UniProtKB-UniRule"/>
</dbReference>
<feature type="domain" description="Glycine cleavage system P-protein N-terminal" evidence="10">
    <location>
        <begin position="19"/>
        <end position="439"/>
    </location>
</feature>
<dbReference type="GO" id="GO:0030170">
    <property type="term" value="F:pyridoxal phosphate binding"/>
    <property type="evidence" value="ECO:0007669"/>
    <property type="project" value="TreeGrafter"/>
</dbReference>
<sequence>MNTPQPLAALEQQDEFLARHIGSDDTDQAAMLAAIGAASLDELIDQTVPAAIRLPAPLALPGPRREHQALADLKAMAAQNVVNKSLIGMGYYDTLTPAVILRNVMENPGWYTAYTPYQAEIAQGRLEALLNYQQMVIDLTGLELANASLLDEATAAAEAMTMARRISKSKANAFFVDEDCFPQTIAVVRTRAKYFGFELILGPAGKAADQEVFGALLQYPNVKGEVTDLSAVIAALKTRGAVSAVATDLMALVLLKSPGAMGADIALGSSQRFGVPMGFGGPHAAFFATRDEHKRQVAGRIIGVSIDARGKKALRMALQTREQHIRREKANSNICTSQVLLANMAGMYAVYHGPRGLATIAGRIHRLVAILAAGLQGAGVKVLTERYFDTLLVEHADAARLCDAAESAGYNLRRVSATVLGIAVDEKTRRQDIAALLQLITGRPADIEALDRVASSPIAGLLRQDAILGHPVFNSHHTEHEMLRYLKKLQNKDLALDHAMISLGSCTMKLNATSEMIPVTWPEFANLHPFAPIVQAKGYREMIGQLEQWLATITGFDAVCMQPNSGAQGEYAGLVAIRRYQEANGQGQRDICLIPRSAHGTNPATAQMCGLQVVAVDCDDSGNVDVADLTAKAAQHAERLSCLMLTYPSTHGVFEEAVMDICAAIHAHGGQVYMDGANLNAQVGLTSPGRIGADVSHMNLHKSFAIPHGGGGPGMGPIGLKAHLAPYMANHPVQAIDGPHTGQGPVSAAPWGSASILPISWMYIAMLGGSGLKRATEMAILNANYVATRLKDHYPVLYVGSQGRVAHECILDVRAIKAATGIAEIDIAKRLMDYGFHAPTVSFPVAGTLMVEPTESESRAELDRFIAAMVAIREEIRQVEQGRWPADDNPLKHAPHTQADITAAEWTRPYSRQEAVFPLPWVAENKFWPTVNRIDDVYGDRNLFCACVPMEEATQE</sequence>
<evidence type="ECO:0000313" key="13">
    <source>
        <dbReference type="Proteomes" id="UP000515733"/>
    </source>
</evidence>
<evidence type="ECO:0000256" key="7">
    <source>
        <dbReference type="ARBA" id="ARBA00049026"/>
    </source>
</evidence>
<protein>
    <recommendedName>
        <fullName evidence="8">Glycine dehydrogenase (decarboxylating)</fullName>
        <ecNumber evidence="8">1.4.4.2</ecNumber>
    </recommendedName>
    <alternativeName>
        <fullName evidence="8">Glycine cleavage system P-protein</fullName>
    </alternativeName>
    <alternativeName>
        <fullName evidence="8">Glycine decarboxylase</fullName>
    </alternativeName>
    <alternativeName>
        <fullName evidence="8">Glycine dehydrogenase (aminomethyl-transferring)</fullName>
    </alternativeName>
</protein>
<dbReference type="InterPro" id="IPR020581">
    <property type="entry name" value="GDC_P"/>
</dbReference>
<feature type="modified residue" description="N6-(pyridoxal phosphate)lysine" evidence="8 9">
    <location>
        <position position="702"/>
    </location>
</feature>
<dbReference type="KEGG" id="doe:DENOEST_1509"/>
<evidence type="ECO:0000256" key="5">
    <source>
        <dbReference type="ARBA" id="ARBA00022898"/>
    </source>
</evidence>
<dbReference type="GO" id="GO:0004375">
    <property type="term" value="F:glycine dehydrogenase (decarboxylating) activity"/>
    <property type="evidence" value="ECO:0007669"/>
    <property type="project" value="UniProtKB-EC"/>
</dbReference>
<comment type="catalytic activity">
    <reaction evidence="7 8">
        <text>N(6)-[(R)-lipoyl]-L-lysyl-[glycine-cleavage complex H protein] + glycine + H(+) = N(6)-[(R)-S(8)-aminomethyldihydrolipoyl]-L-lysyl-[glycine-cleavage complex H protein] + CO2</text>
        <dbReference type="Rhea" id="RHEA:24304"/>
        <dbReference type="Rhea" id="RHEA-COMP:10494"/>
        <dbReference type="Rhea" id="RHEA-COMP:10495"/>
        <dbReference type="ChEBI" id="CHEBI:15378"/>
        <dbReference type="ChEBI" id="CHEBI:16526"/>
        <dbReference type="ChEBI" id="CHEBI:57305"/>
        <dbReference type="ChEBI" id="CHEBI:83099"/>
        <dbReference type="ChEBI" id="CHEBI:83143"/>
        <dbReference type="EC" id="1.4.4.2"/>
    </reaction>
</comment>
<reference evidence="12 13" key="1">
    <citation type="submission" date="2020-03" db="EMBL/GenBank/DDBJ databases">
        <authorList>
            <consortium name="Genoscope - CEA"/>
            <person name="William W."/>
        </authorList>
    </citation>
    <scope>NUCLEOTIDE SEQUENCE [LARGE SCALE GENOMIC DNA]</scope>
    <source>
        <strain evidence="13">DSM 16959</strain>
    </source>
</reference>
<dbReference type="FunFam" id="3.40.640.10:FF:000005">
    <property type="entry name" value="Glycine dehydrogenase (decarboxylating), mitochondrial"/>
    <property type="match status" value="1"/>
</dbReference>
<dbReference type="Pfam" id="PF02347">
    <property type="entry name" value="GDC-P"/>
    <property type="match status" value="2"/>
</dbReference>
<dbReference type="GO" id="GO:0016594">
    <property type="term" value="F:glycine binding"/>
    <property type="evidence" value="ECO:0007669"/>
    <property type="project" value="TreeGrafter"/>
</dbReference>
<proteinExistence type="inferred from homology"/>
<evidence type="ECO:0000256" key="3">
    <source>
        <dbReference type="ARBA" id="ARBA00010756"/>
    </source>
</evidence>
<dbReference type="Gene3D" id="3.90.1150.10">
    <property type="entry name" value="Aspartate Aminotransferase, domain 1"/>
    <property type="match status" value="2"/>
</dbReference>
<evidence type="ECO:0000256" key="6">
    <source>
        <dbReference type="ARBA" id="ARBA00023002"/>
    </source>
</evidence>
<feature type="domain" description="Glycine dehydrogenase C-terminal" evidence="11">
    <location>
        <begin position="775"/>
        <end position="896"/>
    </location>
</feature>
<dbReference type="FunFam" id="3.40.640.10:FF:000007">
    <property type="entry name" value="glycine dehydrogenase (Decarboxylating), mitochondrial"/>
    <property type="match status" value="1"/>
</dbReference>
<dbReference type="HAMAP" id="MF_00711">
    <property type="entry name" value="GcvP"/>
    <property type="match status" value="1"/>
</dbReference>
<dbReference type="NCBIfam" id="TIGR00461">
    <property type="entry name" value="gcvP"/>
    <property type="match status" value="1"/>
</dbReference>
<dbReference type="PANTHER" id="PTHR11773">
    <property type="entry name" value="GLYCINE DEHYDROGENASE, DECARBOXYLATING"/>
    <property type="match status" value="1"/>
</dbReference>
<evidence type="ECO:0000256" key="2">
    <source>
        <dbReference type="ARBA" id="ARBA00003788"/>
    </source>
</evidence>
<dbReference type="InterPro" id="IPR015421">
    <property type="entry name" value="PyrdxlP-dep_Trfase_major"/>
</dbReference>
<dbReference type="InterPro" id="IPR003437">
    <property type="entry name" value="GcvP"/>
</dbReference>
<evidence type="ECO:0000313" key="12">
    <source>
        <dbReference type="EMBL" id="CAB1368674.1"/>
    </source>
</evidence>
<dbReference type="EMBL" id="LR778301">
    <property type="protein sequence ID" value="CAB1368674.1"/>
    <property type="molecule type" value="Genomic_DNA"/>
</dbReference>
<evidence type="ECO:0000259" key="11">
    <source>
        <dbReference type="Pfam" id="PF21478"/>
    </source>
</evidence>
<gene>
    <name evidence="8 12" type="primary">gcvP</name>
    <name evidence="12" type="ORF">DENOEST_1509</name>
</gene>
<evidence type="ECO:0000256" key="8">
    <source>
        <dbReference type="HAMAP-Rule" id="MF_00711"/>
    </source>
</evidence>
<dbReference type="InterPro" id="IPR015422">
    <property type="entry name" value="PyrdxlP-dep_Trfase_small"/>
</dbReference>
<dbReference type="CDD" id="cd00613">
    <property type="entry name" value="GDC-P"/>
    <property type="match status" value="2"/>
</dbReference>
<evidence type="ECO:0000256" key="1">
    <source>
        <dbReference type="ARBA" id="ARBA00001933"/>
    </source>
</evidence>
<accession>A0A6S6YLS1</accession>
<dbReference type="FunFam" id="3.90.1150.10:FF:000007">
    <property type="entry name" value="Glycine dehydrogenase (decarboxylating), mitochondrial"/>
    <property type="match status" value="1"/>
</dbReference>
<dbReference type="EC" id="1.4.4.2" evidence="8"/>
<dbReference type="AlphaFoldDB" id="A0A6S6YLS1"/>
<dbReference type="GO" id="GO:0005960">
    <property type="term" value="C:glycine cleavage complex"/>
    <property type="evidence" value="ECO:0007669"/>
    <property type="project" value="TreeGrafter"/>
</dbReference>
<dbReference type="Gene3D" id="3.40.640.10">
    <property type="entry name" value="Type I PLP-dependent aspartate aminotransferase-like (Major domain)"/>
    <property type="match status" value="2"/>
</dbReference>
<evidence type="ECO:0000259" key="10">
    <source>
        <dbReference type="Pfam" id="PF02347"/>
    </source>
</evidence>
<keyword evidence="13" id="KW-1185">Reference proteome</keyword>
<dbReference type="RefSeq" id="WP_145769767.1">
    <property type="nucleotide sequence ID" value="NZ_LR778301.1"/>
</dbReference>
<dbReference type="Pfam" id="PF21478">
    <property type="entry name" value="GcvP2_C"/>
    <property type="match status" value="1"/>
</dbReference>
<dbReference type="PANTHER" id="PTHR11773:SF13">
    <property type="entry name" value="GLYCINE DEHYDROGENASE (DECARBOXYLATING)"/>
    <property type="match status" value="1"/>
</dbReference>
<dbReference type="InterPro" id="IPR015424">
    <property type="entry name" value="PyrdxlP-dep_Trfase"/>
</dbReference>
<name>A0A6S6YLS1_9PROT</name>
<dbReference type="OrthoDB" id="9801272at2"/>
<comment type="function">
    <text evidence="2 8">The glycine cleavage system catalyzes the degradation of glycine. The P protein binds the alpha-amino group of glycine through its pyridoxal phosphate cofactor; CO(2) is released and the remaining methylamine moiety is then transferred to the lipoamide cofactor of the H protein.</text>
</comment>
<dbReference type="GO" id="GO:0005829">
    <property type="term" value="C:cytosol"/>
    <property type="evidence" value="ECO:0007669"/>
    <property type="project" value="TreeGrafter"/>
</dbReference>
<evidence type="ECO:0000256" key="9">
    <source>
        <dbReference type="PIRSR" id="PIRSR603437-50"/>
    </source>
</evidence>